<dbReference type="Gene3D" id="3.30.70.360">
    <property type="match status" value="1"/>
</dbReference>
<sequence length="426" mass="43972">MTAPATAAATTHPSPLEAGLADHLPHWHEVYRDLHAHPELGFAEHRTAATVAAELRGAGSGWEVTEGVGGTGVVAVLRNGEGPVVLLRADMDALPVQEDTGLDYASTEPGRMHSCGHDVHVTCLLGACRQLAAHPDAWRGTVVAVFQPAEETGQGARAVLADGLLERFPRPEVCLGQHVGPFPAGLVVTRPGPLMAAADSLRVTLHGAGGHASTPQFCVDPLVLAATIILRLQTFAARQAPYAPATIVTAGALHSGTAANIIPHTAELLLSLRTFDPEAREEAFEAIGRIIRTEAEGFGTPRPPEITAYDPFPLTVNDPAATGRVVAAAEAAGAPTHLLPAPFAASEDFGALGAAAGCPSVFWHFGGAAHERFAADDIDALRRGVLPPGLAANHSPHYAPDPAPTLPAGIRTLLAAAGEWLAPGGA</sequence>
<dbReference type="Proteomes" id="UP001500909">
    <property type="component" value="Unassembled WGS sequence"/>
</dbReference>
<dbReference type="InterPro" id="IPR036264">
    <property type="entry name" value="Bact_exopeptidase_dim_dom"/>
</dbReference>
<proteinExistence type="predicted"/>
<dbReference type="InterPro" id="IPR002933">
    <property type="entry name" value="Peptidase_M20"/>
</dbReference>
<feature type="domain" description="Peptidase M20 dimerisation" evidence="1">
    <location>
        <begin position="200"/>
        <end position="296"/>
    </location>
</feature>
<dbReference type="InterPro" id="IPR017439">
    <property type="entry name" value="Amidohydrolase"/>
</dbReference>
<evidence type="ECO:0000313" key="2">
    <source>
        <dbReference type="EMBL" id="GAA0459010.1"/>
    </source>
</evidence>
<dbReference type="EMBL" id="BAAABY010000016">
    <property type="protein sequence ID" value="GAA0459010.1"/>
    <property type="molecule type" value="Genomic_DNA"/>
</dbReference>
<protein>
    <submittedName>
        <fullName evidence="2">M20 family metallopeptidase</fullName>
    </submittedName>
</protein>
<accession>A0ABN0ZU27</accession>
<reference evidence="2 3" key="1">
    <citation type="journal article" date="2019" name="Int. J. Syst. Evol. Microbiol.">
        <title>The Global Catalogue of Microorganisms (GCM) 10K type strain sequencing project: providing services to taxonomists for standard genome sequencing and annotation.</title>
        <authorList>
            <consortium name="The Broad Institute Genomics Platform"/>
            <consortium name="The Broad Institute Genome Sequencing Center for Infectious Disease"/>
            <person name="Wu L."/>
            <person name="Ma J."/>
        </authorList>
    </citation>
    <scope>NUCLEOTIDE SEQUENCE [LARGE SCALE GENOMIC DNA]</scope>
    <source>
        <strain evidence="2 3">JCM 4805</strain>
    </source>
</reference>
<name>A0ABN0ZU27_9ACTN</name>
<organism evidence="2 3">
    <name type="scientific">Streptomyces olivaceiscleroticus</name>
    <dbReference type="NCBI Taxonomy" id="68245"/>
    <lineage>
        <taxon>Bacteria</taxon>
        <taxon>Bacillati</taxon>
        <taxon>Actinomycetota</taxon>
        <taxon>Actinomycetes</taxon>
        <taxon>Kitasatosporales</taxon>
        <taxon>Streptomycetaceae</taxon>
        <taxon>Streptomyces</taxon>
    </lineage>
</organism>
<evidence type="ECO:0000313" key="3">
    <source>
        <dbReference type="Proteomes" id="UP001500909"/>
    </source>
</evidence>
<dbReference type="InterPro" id="IPR011650">
    <property type="entry name" value="Peptidase_M20_dimer"/>
</dbReference>
<dbReference type="Pfam" id="PF01546">
    <property type="entry name" value="Peptidase_M20"/>
    <property type="match status" value="1"/>
</dbReference>
<dbReference type="SUPFAM" id="SSF55031">
    <property type="entry name" value="Bacterial exopeptidase dimerisation domain"/>
    <property type="match status" value="1"/>
</dbReference>
<dbReference type="PANTHER" id="PTHR11014:SF63">
    <property type="entry name" value="METALLOPEPTIDASE, PUTATIVE (AFU_ORTHOLOGUE AFUA_6G09600)-RELATED"/>
    <property type="match status" value="1"/>
</dbReference>
<dbReference type="Gene3D" id="3.40.630.10">
    <property type="entry name" value="Zn peptidases"/>
    <property type="match status" value="1"/>
</dbReference>
<dbReference type="PANTHER" id="PTHR11014">
    <property type="entry name" value="PEPTIDASE M20 FAMILY MEMBER"/>
    <property type="match status" value="1"/>
</dbReference>
<gene>
    <name evidence="2" type="ORF">GCM10010361_23760</name>
</gene>
<dbReference type="RefSeq" id="WP_346094931.1">
    <property type="nucleotide sequence ID" value="NZ_BAAABY010000016.1"/>
</dbReference>
<dbReference type="NCBIfam" id="TIGR01891">
    <property type="entry name" value="amidohydrolases"/>
    <property type="match status" value="1"/>
</dbReference>
<evidence type="ECO:0000259" key="1">
    <source>
        <dbReference type="Pfam" id="PF07687"/>
    </source>
</evidence>
<dbReference type="Pfam" id="PF07687">
    <property type="entry name" value="M20_dimer"/>
    <property type="match status" value="1"/>
</dbReference>
<comment type="caution">
    <text evidence="2">The sequence shown here is derived from an EMBL/GenBank/DDBJ whole genome shotgun (WGS) entry which is preliminary data.</text>
</comment>
<dbReference type="SUPFAM" id="SSF53187">
    <property type="entry name" value="Zn-dependent exopeptidases"/>
    <property type="match status" value="1"/>
</dbReference>
<keyword evidence="3" id="KW-1185">Reference proteome</keyword>